<dbReference type="Pfam" id="PF00005">
    <property type="entry name" value="ABC_tran"/>
    <property type="match status" value="1"/>
</dbReference>
<dbReference type="GO" id="GO:0016887">
    <property type="term" value="F:ATP hydrolysis activity"/>
    <property type="evidence" value="ECO:0007669"/>
    <property type="project" value="InterPro"/>
</dbReference>
<sequence>MIEGRSVTKTYSSAQNSRPVLDNADFSIQAKDFIALVGRSGCGKTTLLNLIGALDVPTCGSILFEGTSLEGMSDEERSHFRNRHVGFIFQSFMLLPQRSACDNVLLPLVLAGASLSNARKRALEALEEVGLAHFAHAPAAKLSGGQQQRVAIARAIANRPKLILADEPTGNLDTDTSLEILELLAAYREAHGVTIVIVTHDPLIERFPIIKWTIHEGKIVPFVGKI</sequence>
<dbReference type="GO" id="GO:0022857">
    <property type="term" value="F:transmembrane transporter activity"/>
    <property type="evidence" value="ECO:0007669"/>
    <property type="project" value="TreeGrafter"/>
</dbReference>
<dbReference type="Proteomes" id="UP000262583">
    <property type="component" value="Chromosome"/>
</dbReference>
<evidence type="ECO:0000256" key="2">
    <source>
        <dbReference type="ARBA" id="ARBA00022741"/>
    </source>
</evidence>
<keyword evidence="1" id="KW-0813">Transport</keyword>
<dbReference type="InterPro" id="IPR017871">
    <property type="entry name" value="ABC_transporter-like_CS"/>
</dbReference>
<accession>A0A2Z4Y2P9</accession>
<dbReference type="Gene3D" id="3.40.50.300">
    <property type="entry name" value="P-loop containing nucleotide triphosphate hydrolases"/>
    <property type="match status" value="1"/>
</dbReference>
<feature type="domain" description="ABC transporter" evidence="4">
    <location>
        <begin position="2"/>
        <end position="226"/>
    </location>
</feature>
<dbReference type="GO" id="GO:0005524">
    <property type="term" value="F:ATP binding"/>
    <property type="evidence" value="ECO:0007669"/>
    <property type="project" value="UniProtKB-KW"/>
</dbReference>
<evidence type="ECO:0000256" key="3">
    <source>
        <dbReference type="ARBA" id="ARBA00022840"/>
    </source>
</evidence>
<reference evidence="5 6" key="1">
    <citation type="submission" date="2018-05" db="EMBL/GenBank/DDBJ databases">
        <title>A metagenomic window into the 2 km-deep terrestrial subsurface aquifer revealed taxonomically and functionally diverse microbial community comprising novel uncultured bacterial lineages.</title>
        <authorList>
            <person name="Kadnikov V.V."/>
            <person name="Mardanov A.V."/>
            <person name="Beletsky A.V."/>
            <person name="Banks D."/>
            <person name="Pimenov N.V."/>
            <person name="Frank Y.A."/>
            <person name="Karnachuk O.V."/>
            <person name="Ravin N.V."/>
        </authorList>
    </citation>
    <scope>NUCLEOTIDE SEQUENCE [LARGE SCALE GENOMIC DNA]</scope>
    <source>
        <strain evidence="5">BY</strain>
    </source>
</reference>
<dbReference type="PANTHER" id="PTHR24220">
    <property type="entry name" value="IMPORT ATP-BINDING PROTEIN"/>
    <property type="match status" value="1"/>
</dbReference>
<evidence type="ECO:0000256" key="1">
    <source>
        <dbReference type="ARBA" id="ARBA00022448"/>
    </source>
</evidence>
<protein>
    <submittedName>
        <fullName evidence="5">ATP-binding protein of ABC transporter</fullName>
    </submittedName>
</protein>
<keyword evidence="2" id="KW-0547">Nucleotide-binding</keyword>
<dbReference type="CDD" id="cd03255">
    <property type="entry name" value="ABC_MJ0796_LolCDE_FtsE"/>
    <property type="match status" value="1"/>
</dbReference>
<keyword evidence="3 5" id="KW-0067">ATP-binding</keyword>
<dbReference type="SMART" id="SM00382">
    <property type="entry name" value="AAA"/>
    <property type="match status" value="1"/>
</dbReference>
<dbReference type="PROSITE" id="PS50893">
    <property type="entry name" value="ABC_TRANSPORTER_2"/>
    <property type="match status" value="1"/>
</dbReference>
<proteinExistence type="predicted"/>
<evidence type="ECO:0000313" key="6">
    <source>
        <dbReference type="Proteomes" id="UP000262583"/>
    </source>
</evidence>
<dbReference type="FunFam" id="3.40.50.300:FF:000032">
    <property type="entry name" value="Export ABC transporter ATP-binding protein"/>
    <property type="match status" value="1"/>
</dbReference>
<dbReference type="GO" id="GO:0005886">
    <property type="term" value="C:plasma membrane"/>
    <property type="evidence" value="ECO:0007669"/>
    <property type="project" value="TreeGrafter"/>
</dbReference>
<dbReference type="GO" id="GO:0098796">
    <property type="term" value="C:membrane protein complex"/>
    <property type="evidence" value="ECO:0007669"/>
    <property type="project" value="UniProtKB-ARBA"/>
</dbReference>
<dbReference type="PROSITE" id="PS00211">
    <property type="entry name" value="ABC_TRANSPORTER_1"/>
    <property type="match status" value="1"/>
</dbReference>
<dbReference type="EMBL" id="CP030759">
    <property type="protein sequence ID" value="AXA35344.1"/>
    <property type="molecule type" value="Genomic_DNA"/>
</dbReference>
<dbReference type="InterPro" id="IPR003593">
    <property type="entry name" value="AAA+_ATPase"/>
</dbReference>
<dbReference type="InterPro" id="IPR027417">
    <property type="entry name" value="P-loop_NTPase"/>
</dbReference>
<gene>
    <name evidence="5" type="ORF">BRCON_0567</name>
</gene>
<dbReference type="InterPro" id="IPR003439">
    <property type="entry name" value="ABC_transporter-like_ATP-bd"/>
</dbReference>
<evidence type="ECO:0000313" key="5">
    <source>
        <dbReference type="EMBL" id="AXA35344.1"/>
    </source>
</evidence>
<dbReference type="KEGG" id="schv:BRCON_0567"/>
<dbReference type="AlphaFoldDB" id="A0A2Z4Y2P9"/>
<organism evidence="5 6">
    <name type="scientific">Sumerlaea chitinivorans</name>
    <dbReference type="NCBI Taxonomy" id="2250252"/>
    <lineage>
        <taxon>Bacteria</taxon>
        <taxon>Candidatus Sumerlaeota</taxon>
        <taxon>Candidatus Sumerlaeia</taxon>
        <taxon>Candidatus Sumerlaeales</taxon>
        <taxon>Candidatus Sumerlaeaceae</taxon>
        <taxon>Candidatus Sumerlaea</taxon>
    </lineage>
</organism>
<dbReference type="InterPro" id="IPR017911">
    <property type="entry name" value="MacB-like_ATP-bd"/>
</dbReference>
<dbReference type="InterPro" id="IPR015854">
    <property type="entry name" value="ABC_transpr_LolD-like"/>
</dbReference>
<dbReference type="SUPFAM" id="SSF52540">
    <property type="entry name" value="P-loop containing nucleoside triphosphate hydrolases"/>
    <property type="match status" value="1"/>
</dbReference>
<name>A0A2Z4Y2P9_SUMC1</name>
<evidence type="ECO:0000259" key="4">
    <source>
        <dbReference type="PROSITE" id="PS50893"/>
    </source>
</evidence>